<feature type="compositionally biased region" description="Polar residues" evidence="3">
    <location>
        <begin position="576"/>
        <end position="587"/>
    </location>
</feature>
<dbReference type="PANTHER" id="PTHR24198:SF165">
    <property type="entry name" value="ANKYRIN REPEAT-CONTAINING PROTEIN-RELATED"/>
    <property type="match status" value="1"/>
</dbReference>
<dbReference type="AlphaFoldDB" id="D2VTQ1"/>
<dbReference type="Gene3D" id="1.25.40.20">
    <property type="entry name" value="Ankyrin repeat-containing domain"/>
    <property type="match status" value="1"/>
</dbReference>
<dbReference type="OrthoDB" id="10040922at2759"/>
<proteinExistence type="predicted"/>
<dbReference type="SUPFAM" id="SSF48403">
    <property type="entry name" value="Ankyrin repeat"/>
    <property type="match status" value="1"/>
</dbReference>
<keyword evidence="1" id="KW-0677">Repeat</keyword>
<accession>D2VTQ1</accession>
<dbReference type="InterPro" id="IPR036770">
    <property type="entry name" value="Ankyrin_rpt-contain_sf"/>
</dbReference>
<keyword evidence="5" id="KW-1185">Reference proteome</keyword>
<evidence type="ECO:0000256" key="1">
    <source>
        <dbReference type="ARBA" id="ARBA00022737"/>
    </source>
</evidence>
<feature type="compositionally biased region" description="Basic residues" evidence="3">
    <location>
        <begin position="564"/>
        <end position="573"/>
    </location>
</feature>
<reference evidence="4 5" key="1">
    <citation type="journal article" date="2010" name="Cell">
        <title>The genome of Naegleria gruberi illuminates early eukaryotic versatility.</title>
        <authorList>
            <person name="Fritz-Laylin L.K."/>
            <person name="Prochnik S.E."/>
            <person name="Ginger M.L."/>
            <person name="Dacks J.B."/>
            <person name="Carpenter M.L."/>
            <person name="Field M.C."/>
            <person name="Kuo A."/>
            <person name="Paredez A."/>
            <person name="Chapman J."/>
            <person name="Pham J."/>
            <person name="Shu S."/>
            <person name="Neupane R."/>
            <person name="Cipriano M."/>
            <person name="Mancuso J."/>
            <person name="Tu H."/>
            <person name="Salamov A."/>
            <person name="Lindquist E."/>
            <person name="Shapiro H."/>
            <person name="Lucas S."/>
            <person name="Grigoriev I.V."/>
            <person name="Cande W.Z."/>
            <person name="Fulton C."/>
            <person name="Rokhsar D.S."/>
            <person name="Dawson S.C."/>
        </authorList>
    </citation>
    <scope>NUCLEOTIDE SEQUENCE [LARGE SCALE GENOMIC DNA]</scope>
    <source>
        <strain evidence="4 5">NEG-M</strain>
    </source>
</reference>
<feature type="region of interest" description="Disordered" evidence="3">
    <location>
        <begin position="137"/>
        <end position="159"/>
    </location>
</feature>
<dbReference type="EMBL" id="GG738897">
    <property type="protein sequence ID" value="EFC39693.1"/>
    <property type="molecule type" value="Genomic_DNA"/>
</dbReference>
<evidence type="ECO:0000256" key="3">
    <source>
        <dbReference type="SAM" id="MobiDB-lite"/>
    </source>
</evidence>
<dbReference type="Proteomes" id="UP000006671">
    <property type="component" value="Unassembled WGS sequence"/>
</dbReference>
<dbReference type="InterPro" id="IPR002110">
    <property type="entry name" value="Ankyrin_rpt"/>
</dbReference>
<protein>
    <submittedName>
        <fullName evidence="4">Predicted protein</fullName>
    </submittedName>
</protein>
<dbReference type="VEuPathDB" id="AmoebaDB:NAEGRDRAFT_59191"/>
<feature type="region of interest" description="Disordered" evidence="3">
    <location>
        <begin position="564"/>
        <end position="592"/>
    </location>
</feature>
<sequence>MSVIENYSNIQSTTTSANNKSNFTSLTTSTMISNQTPPQQGVVNTQTPTLRTQQEIKADLYQAVIKGMISRVQECLEELLSLAHITQNTANSTGQLSSPVIGNVLYSTSPTSPTHVSTNGLVTTPTSDLVNSVEESITNNHPVSSPNNSVSSSSSSLMIGSPNNHLSTHLSTSGSQKLITMDQIILKTTFPEEFDMNVVHLSAKHAQADILQHVISSACCDEKCSNTNGGPNANHSNECQRKTNALLSSVDKQNATPIFYAVQSGSNGICAFLCSFKIVQDQLNLHADRYGFLPVHWALKRKQFEISDTLQLFGAKLDTTVGIGVGLGESVLHIAVREKSMESIEYLAKTKPGILLKKNSQEENALFVCLTDFRGTRIKRIEESFLTKLLPTGGDLFGNDAFERAILQKNGHGRNILMESIAKNDMSSFYAILQYLYHEKNSTKQRLIPILFNEVDSQQKNLMHLCVQSVFLTGMAFDPDTDEASLDWMNALEWTHDFIETVSPVLKLSKMAHLFLAKDKYGDTPKESCNQFYDATSDAQEPLIIAESISESLLEAATSWASGKKRKSKKGGRKTLNFSDTDENQNAKAPRASSLHQVMDFIGITVKRGFKK</sequence>
<dbReference type="SMART" id="SM00248">
    <property type="entry name" value="ANK"/>
    <property type="match status" value="5"/>
</dbReference>
<name>D2VTQ1_NAEGR</name>
<dbReference type="PANTHER" id="PTHR24198">
    <property type="entry name" value="ANKYRIN REPEAT AND PROTEIN KINASE DOMAIN-CONTAINING PROTEIN"/>
    <property type="match status" value="1"/>
</dbReference>
<dbReference type="GeneID" id="8858529"/>
<feature type="compositionally biased region" description="Low complexity" evidence="3">
    <location>
        <begin position="142"/>
        <end position="156"/>
    </location>
</feature>
<dbReference type="OMA" id="ACCDEKC"/>
<keyword evidence="2" id="KW-0040">ANK repeat</keyword>
<evidence type="ECO:0000256" key="2">
    <source>
        <dbReference type="ARBA" id="ARBA00023043"/>
    </source>
</evidence>
<dbReference type="InParanoid" id="D2VTQ1"/>
<evidence type="ECO:0000313" key="5">
    <source>
        <dbReference type="Proteomes" id="UP000006671"/>
    </source>
</evidence>
<gene>
    <name evidence="4" type="ORF">NAEGRDRAFT_59191</name>
</gene>
<evidence type="ECO:0000313" key="4">
    <source>
        <dbReference type="EMBL" id="EFC39693.1"/>
    </source>
</evidence>
<dbReference type="KEGG" id="ngr:NAEGRDRAFT_59191"/>
<dbReference type="RefSeq" id="XP_002672437.1">
    <property type="nucleotide sequence ID" value="XM_002672391.1"/>
</dbReference>
<organism evidence="5">
    <name type="scientific">Naegleria gruberi</name>
    <name type="common">Amoeba</name>
    <dbReference type="NCBI Taxonomy" id="5762"/>
    <lineage>
        <taxon>Eukaryota</taxon>
        <taxon>Discoba</taxon>
        <taxon>Heterolobosea</taxon>
        <taxon>Tetramitia</taxon>
        <taxon>Eutetramitia</taxon>
        <taxon>Vahlkampfiidae</taxon>
        <taxon>Naegleria</taxon>
    </lineage>
</organism>